<dbReference type="EMBL" id="JABEZZ010000002">
    <property type="protein sequence ID" value="MBA0580681.1"/>
    <property type="molecule type" value="Genomic_DNA"/>
</dbReference>
<reference evidence="1 2" key="1">
    <citation type="journal article" date="2019" name="Genome Biol. Evol.">
        <title>Insights into the evolution of the New World diploid cottons (Gossypium, subgenus Houzingenia) based on genome sequencing.</title>
        <authorList>
            <person name="Grover C.E."/>
            <person name="Arick M.A. 2nd"/>
            <person name="Thrash A."/>
            <person name="Conover J.L."/>
            <person name="Sanders W.S."/>
            <person name="Peterson D.G."/>
            <person name="Frelichowski J.E."/>
            <person name="Scheffler J.A."/>
            <person name="Scheffler B.E."/>
            <person name="Wendel J.F."/>
        </authorList>
    </citation>
    <scope>NUCLEOTIDE SEQUENCE [LARGE SCALE GENOMIC DNA]</scope>
    <source>
        <strain evidence="1">8</strain>
        <tissue evidence="1">Leaf</tissue>
    </source>
</reference>
<dbReference type="InterPro" id="IPR011697">
    <property type="entry name" value="Peptidase_C26"/>
</dbReference>
<dbReference type="InterPro" id="IPR029062">
    <property type="entry name" value="Class_I_gatase-like"/>
</dbReference>
<accession>A0A7J8NUI5</accession>
<dbReference type="AlphaFoldDB" id="A0A7J8NUI5"/>
<gene>
    <name evidence="1" type="ORF">Gorai_022888</name>
</gene>
<dbReference type="Proteomes" id="UP000593578">
    <property type="component" value="Unassembled WGS sequence"/>
</dbReference>
<comment type="caution">
    <text evidence="1">The sequence shown here is derived from an EMBL/GenBank/DDBJ whole genome shotgun (WGS) entry which is preliminary data.</text>
</comment>
<evidence type="ECO:0000313" key="2">
    <source>
        <dbReference type="Proteomes" id="UP000593578"/>
    </source>
</evidence>
<dbReference type="GO" id="GO:0016811">
    <property type="term" value="F:hydrolase activity, acting on carbon-nitrogen (but not peptide) bonds, in linear amides"/>
    <property type="evidence" value="ECO:0007669"/>
    <property type="project" value="InterPro"/>
</dbReference>
<name>A0A7J8NUI5_GOSRA</name>
<protein>
    <submittedName>
        <fullName evidence="1">Uncharacterized protein</fullName>
    </submittedName>
</protein>
<dbReference type="PANTHER" id="PTHR43235:SF1">
    <property type="entry name" value="GLUTAMINE AMIDOTRANSFERASE PB2B2.05-RELATED"/>
    <property type="match status" value="1"/>
</dbReference>
<dbReference type="PANTHER" id="PTHR43235">
    <property type="entry name" value="GLUTAMINE AMIDOTRANSFERASE PB2B2.05-RELATED"/>
    <property type="match status" value="1"/>
</dbReference>
<organism evidence="1 2">
    <name type="scientific">Gossypium raimondii</name>
    <name type="common">Peruvian cotton</name>
    <name type="synonym">Gossypium klotzschianum subsp. raimondii</name>
    <dbReference type="NCBI Taxonomy" id="29730"/>
    <lineage>
        <taxon>Eukaryota</taxon>
        <taxon>Viridiplantae</taxon>
        <taxon>Streptophyta</taxon>
        <taxon>Embryophyta</taxon>
        <taxon>Tracheophyta</taxon>
        <taxon>Spermatophyta</taxon>
        <taxon>Magnoliopsida</taxon>
        <taxon>eudicotyledons</taxon>
        <taxon>Gunneridae</taxon>
        <taxon>Pentapetalae</taxon>
        <taxon>rosids</taxon>
        <taxon>malvids</taxon>
        <taxon>Malvales</taxon>
        <taxon>Malvaceae</taxon>
        <taxon>Malvoideae</taxon>
        <taxon>Gossypium</taxon>
    </lineage>
</organism>
<proteinExistence type="predicted"/>
<evidence type="ECO:0000313" key="1">
    <source>
        <dbReference type="EMBL" id="MBA0580681.1"/>
    </source>
</evidence>
<feature type="non-terminal residue" evidence="1">
    <location>
        <position position="41"/>
    </location>
</feature>
<dbReference type="InterPro" id="IPR044668">
    <property type="entry name" value="PuuD-like"/>
</dbReference>
<dbReference type="Pfam" id="PF07722">
    <property type="entry name" value="Peptidase_C26"/>
    <property type="match status" value="1"/>
</dbReference>
<dbReference type="GO" id="GO:0005829">
    <property type="term" value="C:cytosol"/>
    <property type="evidence" value="ECO:0007669"/>
    <property type="project" value="TreeGrafter"/>
</dbReference>
<sequence>MVNSYYHQGVKKLAHRFVPMAFPRDGLVESFYEPKAYNPDE</sequence>
<dbReference type="Gene3D" id="3.40.50.880">
    <property type="match status" value="1"/>
</dbReference>